<sequence length="435" mass="48851">MISLPFSIMTFHPEPRFPVEILDLFVDEIANFHDLDARATTLSTCSLVSRSFAHRARKHIFRSIELSEWDGDTLLRAQRLYDILIWTSSTPGRLMNVAPLVKEFLLDCESLPNPEEVEGIVVLDELGVDFRCSLINLFRSPRLKYLHLHGLQEVPKTLLLGTHIQVLVLEDISCTDRVDTPCEAFLSPESLHGASYPQLVDLALDGPYWSYLPLLENKGNAVPGPKTSALTGLHKLSVVINDEEDYAWMSAILMRTQESLEDLSIIYGFGSPDDAAPAMLQDPIDLSSMKQLHSIHVDHLGDGQRLIEALHSSELLFDTLTISNTLKTLDLGFFVDLSLNEEHQNAYTTMAAFIATLVEPSENNVWETLNEIFATKFRRLEQVEINLGFMEDGPGTPVVDHEFADIAKELIRSTLPFFSKNTGHVPRLKVEVAED</sequence>
<name>A0A9W8JQA6_9AGAR</name>
<dbReference type="EMBL" id="JANKHO010002053">
    <property type="protein sequence ID" value="KAJ3495190.1"/>
    <property type="molecule type" value="Genomic_DNA"/>
</dbReference>
<keyword evidence="2" id="KW-1185">Reference proteome</keyword>
<comment type="caution">
    <text evidence="1">The sequence shown here is derived from an EMBL/GenBank/DDBJ whole genome shotgun (WGS) entry which is preliminary data.</text>
</comment>
<dbReference type="Proteomes" id="UP001148786">
    <property type="component" value="Unassembled WGS sequence"/>
</dbReference>
<evidence type="ECO:0000313" key="2">
    <source>
        <dbReference type="Proteomes" id="UP001148786"/>
    </source>
</evidence>
<dbReference type="AlphaFoldDB" id="A0A9W8JQA6"/>
<organism evidence="1 2">
    <name type="scientific">Agrocybe chaxingu</name>
    <dbReference type="NCBI Taxonomy" id="84603"/>
    <lineage>
        <taxon>Eukaryota</taxon>
        <taxon>Fungi</taxon>
        <taxon>Dikarya</taxon>
        <taxon>Basidiomycota</taxon>
        <taxon>Agaricomycotina</taxon>
        <taxon>Agaricomycetes</taxon>
        <taxon>Agaricomycetidae</taxon>
        <taxon>Agaricales</taxon>
        <taxon>Agaricineae</taxon>
        <taxon>Strophariaceae</taxon>
        <taxon>Agrocybe</taxon>
    </lineage>
</organism>
<proteinExistence type="predicted"/>
<evidence type="ECO:0000313" key="1">
    <source>
        <dbReference type="EMBL" id="KAJ3495190.1"/>
    </source>
</evidence>
<gene>
    <name evidence="1" type="ORF">NLJ89_g10668</name>
</gene>
<dbReference type="OrthoDB" id="2745898at2759"/>
<protein>
    <submittedName>
        <fullName evidence="1">Uncharacterized protein</fullName>
    </submittedName>
</protein>
<accession>A0A9W8JQA6</accession>
<reference evidence="1" key="1">
    <citation type="submission" date="2022-07" db="EMBL/GenBank/DDBJ databases">
        <title>Genome Sequence of Agrocybe chaxingu.</title>
        <authorList>
            <person name="Buettner E."/>
        </authorList>
    </citation>
    <scope>NUCLEOTIDE SEQUENCE</scope>
    <source>
        <strain evidence="1">MP-N11</strain>
    </source>
</reference>